<name>A0A6B0SZN3_9EURY</name>
<dbReference type="RefSeq" id="WP_159662399.1">
    <property type="nucleotide sequence ID" value="NZ_WUUS01000001.1"/>
</dbReference>
<keyword evidence="3" id="KW-1185">Reference proteome</keyword>
<protein>
    <submittedName>
        <fullName evidence="2">Uncharacterized protein</fullName>
    </submittedName>
</protein>
<evidence type="ECO:0000313" key="2">
    <source>
        <dbReference type="EMBL" id="MXR39869.1"/>
    </source>
</evidence>
<gene>
    <name evidence="2" type="ORF">GRX01_00635</name>
</gene>
<dbReference type="Proteomes" id="UP000437065">
    <property type="component" value="Unassembled WGS sequence"/>
</dbReference>
<comment type="caution">
    <text evidence="2">The sequence shown here is derived from an EMBL/GenBank/DDBJ whole genome shotgun (WGS) entry which is preliminary data.</text>
</comment>
<sequence length="45" mass="5235">MAERHPNMPQLQFGTEIRPTTDERDTVATTEYLVDDRDIVESISR</sequence>
<evidence type="ECO:0000313" key="3">
    <source>
        <dbReference type="Proteomes" id="UP000437065"/>
    </source>
</evidence>
<accession>A0A6B0SZN3</accession>
<reference evidence="2 3" key="1">
    <citation type="submission" date="2019-12" db="EMBL/GenBank/DDBJ databases">
        <title>Isolation and characterization of three novel carbon monoxide-oxidizing members of Halobacteria from salione crusts and soils.</title>
        <authorList>
            <person name="Myers M.R."/>
            <person name="King G.M."/>
        </authorList>
    </citation>
    <scope>NUCLEOTIDE SEQUENCE [LARGE SCALE GENOMIC DNA]</scope>
    <source>
        <strain evidence="2 3">WSA2</strain>
    </source>
</reference>
<feature type="region of interest" description="Disordered" evidence="1">
    <location>
        <begin position="1"/>
        <end position="29"/>
    </location>
</feature>
<evidence type="ECO:0000256" key="1">
    <source>
        <dbReference type="SAM" id="MobiDB-lite"/>
    </source>
</evidence>
<dbReference type="AlphaFoldDB" id="A0A6B0SZN3"/>
<organism evidence="2 3">
    <name type="scientific">Halobaculum saliterrae</name>
    <dbReference type="NCBI Taxonomy" id="2073113"/>
    <lineage>
        <taxon>Archaea</taxon>
        <taxon>Methanobacteriati</taxon>
        <taxon>Methanobacteriota</taxon>
        <taxon>Stenosarchaea group</taxon>
        <taxon>Halobacteria</taxon>
        <taxon>Halobacteriales</taxon>
        <taxon>Haloferacaceae</taxon>
        <taxon>Halobaculum</taxon>
    </lineage>
</organism>
<proteinExistence type="predicted"/>
<dbReference type="EMBL" id="WUUS01000001">
    <property type="protein sequence ID" value="MXR39869.1"/>
    <property type="molecule type" value="Genomic_DNA"/>
</dbReference>